<name>A0A3N1XQX5_9FIRM</name>
<evidence type="ECO:0000259" key="4">
    <source>
        <dbReference type="PROSITE" id="PS01124"/>
    </source>
</evidence>
<dbReference type="GO" id="GO:0043565">
    <property type="term" value="F:sequence-specific DNA binding"/>
    <property type="evidence" value="ECO:0007669"/>
    <property type="project" value="InterPro"/>
</dbReference>
<dbReference type="Proteomes" id="UP000273083">
    <property type="component" value="Unassembled WGS sequence"/>
</dbReference>
<evidence type="ECO:0000256" key="2">
    <source>
        <dbReference type="ARBA" id="ARBA00023125"/>
    </source>
</evidence>
<keyword evidence="3" id="KW-0804">Transcription</keyword>
<dbReference type="InterPro" id="IPR018060">
    <property type="entry name" value="HTH_AraC"/>
</dbReference>
<dbReference type="SMART" id="SM00342">
    <property type="entry name" value="HTH_ARAC"/>
    <property type="match status" value="1"/>
</dbReference>
<feature type="domain" description="HTH araC/xylS-type" evidence="4">
    <location>
        <begin position="8"/>
        <end position="106"/>
    </location>
</feature>
<protein>
    <submittedName>
        <fullName evidence="5">AraC family transcriptional regulator</fullName>
    </submittedName>
</protein>
<dbReference type="GO" id="GO:0003700">
    <property type="term" value="F:DNA-binding transcription factor activity"/>
    <property type="evidence" value="ECO:0007669"/>
    <property type="project" value="InterPro"/>
</dbReference>
<evidence type="ECO:0000313" key="6">
    <source>
        <dbReference type="Proteomes" id="UP000273083"/>
    </source>
</evidence>
<organism evidence="5 6">
    <name type="scientific">Mobilisporobacter senegalensis</name>
    <dbReference type="NCBI Taxonomy" id="1329262"/>
    <lineage>
        <taxon>Bacteria</taxon>
        <taxon>Bacillati</taxon>
        <taxon>Bacillota</taxon>
        <taxon>Clostridia</taxon>
        <taxon>Lachnospirales</taxon>
        <taxon>Lachnospiraceae</taxon>
        <taxon>Mobilisporobacter</taxon>
    </lineage>
</organism>
<dbReference type="Pfam" id="PF14526">
    <property type="entry name" value="Cass2"/>
    <property type="match status" value="1"/>
</dbReference>
<reference evidence="5 6" key="1">
    <citation type="submission" date="2018-11" db="EMBL/GenBank/DDBJ databases">
        <title>Genomic Encyclopedia of Type Strains, Phase IV (KMG-IV): sequencing the most valuable type-strain genomes for metagenomic binning, comparative biology and taxonomic classification.</title>
        <authorList>
            <person name="Goeker M."/>
        </authorList>
    </citation>
    <scope>NUCLEOTIDE SEQUENCE [LARGE SCALE GENOMIC DNA]</scope>
    <source>
        <strain evidence="5 6">DSM 26537</strain>
    </source>
</reference>
<evidence type="ECO:0000313" key="5">
    <source>
        <dbReference type="EMBL" id="ROR29070.1"/>
    </source>
</evidence>
<proteinExistence type="predicted"/>
<keyword evidence="2" id="KW-0238">DNA-binding</keyword>
<dbReference type="RefSeq" id="WP_123608539.1">
    <property type="nucleotide sequence ID" value="NZ_RJVG01000003.1"/>
</dbReference>
<keyword evidence="1" id="KW-0805">Transcription regulation</keyword>
<dbReference type="PANTHER" id="PTHR47504:SF5">
    <property type="entry name" value="RIGHT ORIGIN-BINDING PROTEIN"/>
    <property type="match status" value="1"/>
</dbReference>
<dbReference type="PROSITE" id="PS01124">
    <property type="entry name" value="HTH_ARAC_FAMILY_2"/>
    <property type="match status" value="1"/>
</dbReference>
<dbReference type="InterPro" id="IPR050959">
    <property type="entry name" value="MarA-like"/>
</dbReference>
<dbReference type="SMART" id="SM00871">
    <property type="entry name" value="AraC_E_bind"/>
    <property type="match status" value="1"/>
</dbReference>
<sequence>MDFVQSLQKAIDYIEENILEPITYEDVAEHVYMSNYHFHRTFSMITGMTANEYIRNRRLSMAGQEIIMSDIKVIDLAFKYGYESPESFTKAFTRFHGISPNIARKTGMKLKSFNRLLIKLKLEGGTAMDYRIEKREPFRLISKVGKFRNESISEEGNTEISDFWQECGSNGTIHTLKQHAGQTDLYGLCEPVSKESTYFKYGIGMIYDGNHIPEGFFIWEVKNTLWAVFKCIGETSQCIGETWDKIFSEFLPGSEYNMVDDTDFELYPDGDDADCFCEIWIPVEKK</sequence>
<dbReference type="Pfam" id="PF12833">
    <property type="entry name" value="HTH_18"/>
    <property type="match status" value="1"/>
</dbReference>
<dbReference type="InterPro" id="IPR029441">
    <property type="entry name" value="Cass2"/>
</dbReference>
<dbReference type="SUPFAM" id="SSF46689">
    <property type="entry name" value="Homeodomain-like"/>
    <property type="match status" value="2"/>
</dbReference>
<dbReference type="OrthoDB" id="9801123at2"/>
<dbReference type="SUPFAM" id="SSF55136">
    <property type="entry name" value="Probable bacterial effector-binding domain"/>
    <property type="match status" value="1"/>
</dbReference>
<evidence type="ECO:0000256" key="3">
    <source>
        <dbReference type="ARBA" id="ARBA00023163"/>
    </source>
</evidence>
<dbReference type="InterPro" id="IPR011256">
    <property type="entry name" value="Reg_factor_effector_dom_sf"/>
</dbReference>
<gene>
    <name evidence="5" type="ORF">EDD66_1035</name>
</gene>
<dbReference type="InterPro" id="IPR009057">
    <property type="entry name" value="Homeodomain-like_sf"/>
</dbReference>
<dbReference type="InterPro" id="IPR010499">
    <property type="entry name" value="AraC_E-bd"/>
</dbReference>
<dbReference type="PANTHER" id="PTHR47504">
    <property type="entry name" value="RIGHT ORIGIN-BINDING PROTEIN"/>
    <property type="match status" value="1"/>
</dbReference>
<dbReference type="Gene3D" id="3.20.80.10">
    <property type="entry name" value="Regulatory factor, effector binding domain"/>
    <property type="match status" value="1"/>
</dbReference>
<dbReference type="Gene3D" id="1.10.10.60">
    <property type="entry name" value="Homeodomain-like"/>
    <property type="match status" value="2"/>
</dbReference>
<accession>A0A3N1XQX5</accession>
<dbReference type="EMBL" id="RJVG01000003">
    <property type="protein sequence ID" value="ROR29070.1"/>
    <property type="molecule type" value="Genomic_DNA"/>
</dbReference>
<comment type="caution">
    <text evidence="5">The sequence shown here is derived from an EMBL/GenBank/DDBJ whole genome shotgun (WGS) entry which is preliminary data.</text>
</comment>
<evidence type="ECO:0000256" key="1">
    <source>
        <dbReference type="ARBA" id="ARBA00023015"/>
    </source>
</evidence>
<dbReference type="AlphaFoldDB" id="A0A3N1XQX5"/>
<keyword evidence="6" id="KW-1185">Reference proteome</keyword>